<organism evidence="2">
    <name type="scientific">Tanacetum cinerariifolium</name>
    <name type="common">Dalmatian daisy</name>
    <name type="synonym">Chrysanthemum cinerariifolium</name>
    <dbReference type="NCBI Taxonomy" id="118510"/>
    <lineage>
        <taxon>Eukaryota</taxon>
        <taxon>Viridiplantae</taxon>
        <taxon>Streptophyta</taxon>
        <taxon>Embryophyta</taxon>
        <taxon>Tracheophyta</taxon>
        <taxon>Spermatophyta</taxon>
        <taxon>Magnoliopsida</taxon>
        <taxon>eudicotyledons</taxon>
        <taxon>Gunneridae</taxon>
        <taxon>Pentapetalae</taxon>
        <taxon>asterids</taxon>
        <taxon>campanulids</taxon>
        <taxon>Asterales</taxon>
        <taxon>Asteraceae</taxon>
        <taxon>Asteroideae</taxon>
        <taxon>Anthemideae</taxon>
        <taxon>Anthemidinae</taxon>
        <taxon>Tanacetum</taxon>
    </lineage>
</organism>
<dbReference type="Pfam" id="PF02171">
    <property type="entry name" value="Piwi"/>
    <property type="match status" value="2"/>
</dbReference>
<name>A0A699TZ73_TANCI</name>
<comment type="caution">
    <text evidence="2">The sequence shown here is derived from an EMBL/GenBank/DDBJ whole genome shotgun (WGS) entry which is preliminary data.</text>
</comment>
<feature type="non-terminal residue" evidence="2">
    <location>
        <position position="1"/>
    </location>
</feature>
<feature type="non-terminal residue" evidence="2">
    <location>
        <position position="139"/>
    </location>
</feature>
<dbReference type="InterPro" id="IPR003165">
    <property type="entry name" value="Piwi"/>
</dbReference>
<accession>A0A699TZ73</accession>
<dbReference type="Gene3D" id="3.30.420.10">
    <property type="entry name" value="Ribonuclease H-like superfamily/Ribonuclease H"/>
    <property type="match status" value="2"/>
</dbReference>
<dbReference type="EMBL" id="BKCJ011284140">
    <property type="protein sequence ID" value="GFD15111.1"/>
    <property type="molecule type" value="Genomic_DNA"/>
</dbReference>
<evidence type="ECO:0000313" key="2">
    <source>
        <dbReference type="EMBL" id="GFD15111.1"/>
    </source>
</evidence>
<dbReference type="InterPro" id="IPR036397">
    <property type="entry name" value="RNaseH_sf"/>
</dbReference>
<feature type="domain" description="Piwi" evidence="1">
    <location>
        <begin position="80"/>
        <end position="139"/>
    </location>
</feature>
<gene>
    <name evidence="2" type="ORF">Tci_887080</name>
</gene>
<sequence>GSNVELVERFPLFSSEDRYMFIGADVNHPAASNTLSPSVAAVVGSINWPAATRYAARVSPQKHRKEEIVNFGSFHFGGIGTSKPTHYSVIWDENKFSSDEMQKLVYHLCYIFARCTKPVSLVPPVYYADLVAYRGRMFQ</sequence>
<evidence type="ECO:0000259" key="1">
    <source>
        <dbReference type="PROSITE" id="PS50822"/>
    </source>
</evidence>
<dbReference type="GO" id="GO:0003676">
    <property type="term" value="F:nucleic acid binding"/>
    <property type="evidence" value="ECO:0007669"/>
    <property type="project" value="InterPro"/>
</dbReference>
<dbReference type="SMART" id="SM00950">
    <property type="entry name" value="Piwi"/>
    <property type="match status" value="1"/>
</dbReference>
<dbReference type="InterPro" id="IPR012337">
    <property type="entry name" value="RNaseH-like_sf"/>
</dbReference>
<dbReference type="PROSITE" id="PS50822">
    <property type="entry name" value="PIWI"/>
    <property type="match status" value="1"/>
</dbReference>
<dbReference type="SUPFAM" id="SSF53098">
    <property type="entry name" value="Ribonuclease H-like"/>
    <property type="match status" value="1"/>
</dbReference>
<proteinExistence type="predicted"/>
<reference evidence="2" key="1">
    <citation type="journal article" date="2019" name="Sci. Rep.">
        <title>Draft genome of Tanacetum cinerariifolium, the natural source of mosquito coil.</title>
        <authorList>
            <person name="Yamashiro T."/>
            <person name="Shiraishi A."/>
            <person name="Satake H."/>
            <person name="Nakayama K."/>
        </authorList>
    </citation>
    <scope>NUCLEOTIDE SEQUENCE</scope>
</reference>
<dbReference type="AlphaFoldDB" id="A0A699TZ73"/>
<dbReference type="PANTHER" id="PTHR22891">
    <property type="entry name" value="EUKARYOTIC TRANSLATION INITIATION FACTOR 2C"/>
    <property type="match status" value="1"/>
</dbReference>
<protein>
    <submittedName>
        <fullName evidence="2">Protein argonaute 2</fullName>
    </submittedName>
</protein>